<evidence type="ECO:0000256" key="6">
    <source>
        <dbReference type="ARBA" id="ARBA00022448"/>
    </source>
</evidence>
<dbReference type="InterPro" id="IPR006317">
    <property type="entry name" value="Ubiquinol_cyt_c_Rdtase_Fe-S-su"/>
</dbReference>
<keyword evidence="15" id="KW-0411">Iron-sulfur</keyword>
<dbReference type="InterPro" id="IPR019470">
    <property type="entry name" value="Ubiq_cytC_Rdtase_Fe-S_su_TAT"/>
</dbReference>
<dbReference type="SUPFAM" id="SSF50022">
    <property type="entry name" value="ISP domain"/>
    <property type="match status" value="1"/>
</dbReference>
<organism evidence="22 23">
    <name type="scientific">Allochromatium warmingii</name>
    <name type="common">Chromatium warmingii</name>
    <dbReference type="NCBI Taxonomy" id="61595"/>
    <lineage>
        <taxon>Bacteria</taxon>
        <taxon>Pseudomonadati</taxon>
        <taxon>Pseudomonadota</taxon>
        <taxon>Gammaproteobacteria</taxon>
        <taxon>Chromatiales</taxon>
        <taxon>Chromatiaceae</taxon>
        <taxon>Allochromatium</taxon>
    </lineage>
</organism>
<evidence type="ECO:0000313" key="23">
    <source>
        <dbReference type="Proteomes" id="UP000198672"/>
    </source>
</evidence>
<reference evidence="23" key="1">
    <citation type="submission" date="2016-10" db="EMBL/GenBank/DDBJ databases">
        <authorList>
            <person name="Varghese N."/>
            <person name="Submissions S."/>
        </authorList>
    </citation>
    <scope>NUCLEOTIDE SEQUENCE [LARGE SCALE GENOMIC DNA]</scope>
    <source>
        <strain evidence="23">DSM 173</strain>
    </source>
</reference>
<evidence type="ECO:0000256" key="20">
    <source>
        <dbReference type="RuleBase" id="RU004497"/>
    </source>
</evidence>
<dbReference type="GO" id="GO:0051537">
    <property type="term" value="F:2 iron, 2 sulfur cluster binding"/>
    <property type="evidence" value="ECO:0007669"/>
    <property type="project" value="UniProtKB-KW"/>
</dbReference>
<keyword evidence="10" id="KW-0479">Metal-binding</keyword>
<evidence type="ECO:0000256" key="9">
    <source>
        <dbReference type="ARBA" id="ARBA00022714"/>
    </source>
</evidence>
<dbReference type="GO" id="GO:0046872">
    <property type="term" value="F:metal ion binding"/>
    <property type="evidence" value="ECO:0007669"/>
    <property type="project" value="UniProtKB-KW"/>
</dbReference>
<evidence type="ECO:0000256" key="13">
    <source>
        <dbReference type="ARBA" id="ARBA00022989"/>
    </source>
</evidence>
<keyword evidence="6 19" id="KW-0813">Transport</keyword>
<comment type="function">
    <text evidence="1">Component of the ubiquinol-cytochrome c reductase complex (complex III or cytochrome b-c1 complex), which is a respiratory chain that generates an electrochemical potential coupled to ATP synthesis.</text>
</comment>
<evidence type="ECO:0000259" key="21">
    <source>
        <dbReference type="PROSITE" id="PS51296"/>
    </source>
</evidence>
<evidence type="ECO:0000256" key="19">
    <source>
        <dbReference type="RuleBase" id="RU004494"/>
    </source>
</evidence>
<accession>A0A1H3DFN4</accession>
<dbReference type="EMBL" id="FNOW01000008">
    <property type="protein sequence ID" value="SDX64509.1"/>
    <property type="molecule type" value="Genomic_DNA"/>
</dbReference>
<gene>
    <name evidence="22" type="ORF">SAMN05421644_10881</name>
</gene>
<comment type="catalytic activity">
    <reaction evidence="18 19">
        <text>a quinol + 2 Fe(III)-[cytochrome c](out) = a quinone + 2 Fe(II)-[cytochrome c](out) + 2 H(+)(out)</text>
        <dbReference type="Rhea" id="RHEA:11484"/>
        <dbReference type="Rhea" id="RHEA-COMP:10350"/>
        <dbReference type="Rhea" id="RHEA-COMP:14399"/>
        <dbReference type="ChEBI" id="CHEBI:15378"/>
        <dbReference type="ChEBI" id="CHEBI:24646"/>
        <dbReference type="ChEBI" id="CHEBI:29033"/>
        <dbReference type="ChEBI" id="CHEBI:29034"/>
        <dbReference type="ChEBI" id="CHEBI:132124"/>
        <dbReference type="EC" id="7.1.1.8"/>
    </reaction>
</comment>
<dbReference type="Gene3D" id="2.102.10.10">
    <property type="entry name" value="Rieske [2Fe-2S] iron-sulphur domain"/>
    <property type="match status" value="1"/>
</dbReference>
<dbReference type="Proteomes" id="UP000198672">
    <property type="component" value="Unassembled WGS sequence"/>
</dbReference>
<keyword evidence="14" id="KW-0408">Iron</keyword>
<dbReference type="Pfam" id="PF10399">
    <property type="entry name" value="UCR_Fe-S_N"/>
    <property type="match status" value="1"/>
</dbReference>
<comment type="subcellular location">
    <subcellularLocation>
        <location evidence="2">Cell membrane</location>
        <topology evidence="2">Single-pass membrane protein</topology>
    </subcellularLocation>
</comment>
<dbReference type="InterPro" id="IPR036922">
    <property type="entry name" value="Rieske_2Fe-2S_sf"/>
</dbReference>
<evidence type="ECO:0000256" key="7">
    <source>
        <dbReference type="ARBA" id="ARBA00022475"/>
    </source>
</evidence>
<evidence type="ECO:0000256" key="1">
    <source>
        <dbReference type="ARBA" id="ARBA00002444"/>
    </source>
</evidence>
<keyword evidence="11" id="KW-1278">Translocase</keyword>
<dbReference type="PROSITE" id="PS51296">
    <property type="entry name" value="RIESKE"/>
    <property type="match status" value="1"/>
</dbReference>
<comment type="subunit">
    <text evidence="3 20">The main subunits of complex b-c1 are: cytochrome b, cytochrome c1 and the Rieske protein.</text>
</comment>
<keyword evidence="7" id="KW-1003">Cell membrane</keyword>
<keyword evidence="9" id="KW-0001">2Fe-2S</keyword>
<evidence type="ECO:0000256" key="17">
    <source>
        <dbReference type="ARBA" id="ARBA00023157"/>
    </source>
</evidence>
<evidence type="ECO:0000256" key="10">
    <source>
        <dbReference type="ARBA" id="ARBA00022723"/>
    </source>
</evidence>
<evidence type="ECO:0000256" key="2">
    <source>
        <dbReference type="ARBA" id="ARBA00004162"/>
    </source>
</evidence>
<sequence length="213" mass="22711">MGLPWAVLASAGGYWPMSAQGVNKMRRRVLVAATSVVGAAGAGYALVPFVASMNPSARARAAGAPVEADISKLEPGALLRVKWRGKPVWVVHRSPEMLAALSSNDPKLVDPTSEVPQQPAYCKNPTRSIKPEYLVAIGICTHLGCSPTYRPEFGPEDLGADWKGGFHCPCHGSRFDLAARVFKNVPAPTNLVIPKHAYLNDTTILIGEDRGSA</sequence>
<evidence type="ECO:0000256" key="15">
    <source>
        <dbReference type="ARBA" id="ARBA00023014"/>
    </source>
</evidence>
<dbReference type="GO" id="GO:0008121">
    <property type="term" value="F:quinol-cytochrome-c reductase activity"/>
    <property type="evidence" value="ECO:0007669"/>
    <property type="project" value="UniProtKB-EC"/>
</dbReference>
<dbReference type="STRING" id="61595.SAMN05421644_10881"/>
<dbReference type="EC" id="7.1.1.8" evidence="4 19"/>
<evidence type="ECO:0000256" key="11">
    <source>
        <dbReference type="ARBA" id="ARBA00022967"/>
    </source>
</evidence>
<feature type="domain" description="Rieske" evidence="21">
    <location>
        <begin position="106"/>
        <end position="205"/>
    </location>
</feature>
<evidence type="ECO:0000256" key="4">
    <source>
        <dbReference type="ARBA" id="ARBA00012951"/>
    </source>
</evidence>
<dbReference type="GO" id="GO:0005886">
    <property type="term" value="C:plasma membrane"/>
    <property type="evidence" value="ECO:0007669"/>
    <property type="project" value="UniProtKB-SubCell"/>
</dbReference>
<dbReference type="AlphaFoldDB" id="A0A1H3DFN4"/>
<evidence type="ECO:0000313" key="22">
    <source>
        <dbReference type="EMBL" id="SDX64509.1"/>
    </source>
</evidence>
<dbReference type="InterPro" id="IPR014349">
    <property type="entry name" value="Rieske_Fe-S_prot"/>
</dbReference>
<evidence type="ECO:0000256" key="8">
    <source>
        <dbReference type="ARBA" id="ARBA00022692"/>
    </source>
</evidence>
<keyword evidence="17" id="KW-1015">Disulfide bond</keyword>
<dbReference type="Pfam" id="PF00355">
    <property type="entry name" value="Rieske"/>
    <property type="match status" value="1"/>
</dbReference>
<protein>
    <recommendedName>
        <fullName evidence="5 19">Ubiquinol-cytochrome c reductase iron-sulfur subunit</fullName>
        <ecNumber evidence="4 19">7.1.1.8</ecNumber>
    </recommendedName>
</protein>
<dbReference type="PANTHER" id="PTHR10134">
    <property type="entry name" value="CYTOCHROME B-C1 COMPLEX SUBUNIT RIESKE, MITOCHONDRIAL"/>
    <property type="match status" value="1"/>
</dbReference>
<evidence type="ECO:0000256" key="12">
    <source>
        <dbReference type="ARBA" id="ARBA00022982"/>
    </source>
</evidence>
<dbReference type="Gene3D" id="1.20.5.510">
    <property type="entry name" value="Single helix bin"/>
    <property type="match status" value="1"/>
</dbReference>
<keyword evidence="12 19" id="KW-0249">Electron transport</keyword>
<dbReference type="PRINTS" id="PR00162">
    <property type="entry name" value="RIESKE"/>
</dbReference>
<evidence type="ECO:0000256" key="16">
    <source>
        <dbReference type="ARBA" id="ARBA00023136"/>
    </source>
</evidence>
<dbReference type="NCBIfam" id="TIGR01416">
    <property type="entry name" value="Rieske_proteo"/>
    <property type="match status" value="1"/>
</dbReference>
<keyword evidence="16 19" id="KW-0472">Membrane</keyword>
<comment type="cofactor">
    <cofactor evidence="19">
        <name>[2Fe-2S] cluster</name>
        <dbReference type="ChEBI" id="CHEBI:190135"/>
    </cofactor>
    <text evidence="19">Binds 1 [2Fe-2S] cluster per subunit.</text>
</comment>
<keyword evidence="13 19" id="KW-1133">Transmembrane helix</keyword>
<evidence type="ECO:0000256" key="14">
    <source>
        <dbReference type="ARBA" id="ARBA00023004"/>
    </source>
</evidence>
<proteinExistence type="predicted"/>
<comment type="miscellaneous">
    <text evidence="19">The Rieske protein is a high potential 2Fe-2S protein.</text>
</comment>
<name>A0A1H3DFN4_ALLWA</name>
<feature type="transmembrane region" description="Helical" evidence="19">
    <location>
        <begin position="29"/>
        <end position="51"/>
    </location>
</feature>
<evidence type="ECO:0000256" key="5">
    <source>
        <dbReference type="ARBA" id="ARBA00019816"/>
    </source>
</evidence>
<dbReference type="InterPro" id="IPR005805">
    <property type="entry name" value="Rieske_Fe-S_prot_C"/>
</dbReference>
<dbReference type="CDD" id="cd03470">
    <property type="entry name" value="Rieske_cytochrome_bc1"/>
    <property type="match status" value="1"/>
</dbReference>
<evidence type="ECO:0000256" key="18">
    <source>
        <dbReference type="ARBA" id="ARBA00029351"/>
    </source>
</evidence>
<keyword evidence="8 19" id="KW-0812">Transmembrane</keyword>
<keyword evidence="23" id="KW-1185">Reference proteome</keyword>
<evidence type="ECO:0000256" key="3">
    <source>
        <dbReference type="ARBA" id="ARBA00011649"/>
    </source>
</evidence>
<dbReference type="InterPro" id="IPR017941">
    <property type="entry name" value="Rieske_2Fe-2S"/>
</dbReference>